<sequence length="352" mass="39384">MNKSQKATKVKRGKRHAHTHAHVHARSRTQPQDFAEAEVENARKAVERKLIYLSESNRANAPSRPGKRSAGGVGVGGAGVGGTAGHAIHGGHVVHRRKHSKKPPVPPKPPKPTVDEETSFHEKTDKYEKRTRGGYNVYLESPRRNGLTPRDYVAEAAEMAALLAAQRTSSGTTRPDQLLEEAKEGQDGELGRLQLKPLSSYAHDHHQLPSYSCGVCGAKFHIRSLLGAHRHTHDDDFKVRFRGRRQRDSSTTLTAGNLCKFCDRKFDLERTLHIHQLCHCKKIPPQQRRKLAFTELAHEKKAPLPSFQRCSQHSHRVQGNGNSSTNIAKPPLLPQLLHRTIMQASAMSERWR</sequence>
<evidence type="ECO:0000259" key="3">
    <source>
        <dbReference type="PROSITE" id="PS50157"/>
    </source>
</evidence>
<feature type="compositionally biased region" description="Basic residues" evidence="2">
    <location>
        <begin position="92"/>
        <end position="102"/>
    </location>
</feature>
<dbReference type="PROSITE" id="PS00028">
    <property type="entry name" value="ZINC_FINGER_C2H2_1"/>
    <property type="match status" value="2"/>
</dbReference>
<feature type="compositionally biased region" description="Gly residues" evidence="2">
    <location>
        <begin position="69"/>
        <end position="84"/>
    </location>
</feature>
<dbReference type="GO" id="GO:0008270">
    <property type="term" value="F:zinc ion binding"/>
    <property type="evidence" value="ECO:0007669"/>
    <property type="project" value="UniProtKB-KW"/>
</dbReference>
<evidence type="ECO:0000313" key="4">
    <source>
        <dbReference type="EnsemblMetazoa" id="XP_016986682.1"/>
    </source>
</evidence>
<organism evidence="6">
    <name type="scientific">Drosophila rhopaloa</name>
    <name type="common">Fruit fly</name>
    <dbReference type="NCBI Taxonomy" id="1041015"/>
    <lineage>
        <taxon>Eukaryota</taxon>
        <taxon>Metazoa</taxon>
        <taxon>Ecdysozoa</taxon>
        <taxon>Arthropoda</taxon>
        <taxon>Hexapoda</taxon>
        <taxon>Insecta</taxon>
        <taxon>Pterygota</taxon>
        <taxon>Neoptera</taxon>
        <taxon>Endopterygota</taxon>
        <taxon>Diptera</taxon>
        <taxon>Brachycera</taxon>
        <taxon>Muscomorpha</taxon>
        <taxon>Ephydroidea</taxon>
        <taxon>Drosophilidae</taxon>
        <taxon>Drosophila</taxon>
        <taxon>Sophophora</taxon>
    </lineage>
</organism>
<keyword evidence="1" id="KW-0862">Zinc</keyword>
<feature type="region of interest" description="Disordered" evidence="2">
    <location>
        <begin position="1"/>
        <end position="40"/>
    </location>
</feature>
<dbReference type="AlphaFoldDB" id="A0A6P4F8W8"/>
<name>A0A6P4F8W8_DRORH</name>
<dbReference type="EnsemblMetazoa" id="XM_017131193.1">
    <property type="protein sequence ID" value="XP_016986682.1"/>
    <property type="gene ID" value="LOC108049853"/>
</dbReference>
<dbReference type="OrthoDB" id="7860087at2759"/>
<feature type="domain" description="C2H2-type" evidence="3">
    <location>
        <begin position="257"/>
        <end position="284"/>
    </location>
</feature>
<reference evidence="6" key="2">
    <citation type="submission" date="2025-04" db="UniProtKB">
        <authorList>
            <consortium name="RefSeq"/>
        </authorList>
    </citation>
    <scope>IDENTIFICATION</scope>
</reference>
<dbReference type="Proteomes" id="UP001652680">
    <property type="component" value="Unassembled WGS sequence"/>
</dbReference>
<dbReference type="Gene3D" id="3.30.160.60">
    <property type="entry name" value="Classic Zinc Finger"/>
    <property type="match status" value="1"/>
</dbReference>
<feature type="compositionally biased region" description="Basic residues" evidence="2">
    <location>
        <begin position="1"/>
        <end position="27"/>
    </location>
</feature>
<dbReference type="PROSITE" id="PS50157">
    <property type="entry name" value="ZINC_FINGER_C2H2_2"/>
    <property type="match status" value="2"/>
</dbReference>
<evidence type="ECO:0000313" key="6">
    <source>
        <dbReference type="RefSeq" id="XP_016986682.1"/>
    </source>
</evidence>
<feature type="region of interest" description="Disordered" evidence="2">
    <location>
        <begin position="57"/>
        <end position="134"/>
    </location>
</feature>
<reference evidence="4" key="3">
    <citation type="submission" date="2025-05" db="UniProtKB">
        <authorList>
            <consortium name="EnsemblMetazoa"/>
        </authorList>
    </citation>
    <scope>IDENTIFICATION</scope>
</reference>
<feature type="compositionally biased region" description="Pro residues" evidence="2">
    <location>
        <begin position="103"/>
        <end position="112"/>
    </location>
</feature>
<accession>A0A6P4F8W8</accession>
<reference evidence="5" key="1">
    <citation type="journal article" date="2021" name="Elife">
        <title>Highly contiguous assemblies of 101 drosophilid genomes.</title>
        <authorList>
            <person name="Kim B.Y."/>
            <person name="Wang J.R."/>
            <person name="Miller D.E."/>
            <person name="Barmina O."/>
            <person name="Delaney E."/>
            <person name="Thompson A."/>
            <person name="Comeault A.A."/>
            <person name="Peede D."/>
            <person name="D'Agostino E.R."/>
            <person name="Pelaez J."/>
            <person name="Aguilar J.M."/>
            <person name="Haji D."/>
            <person name="Matsunaga T."/>
            <person name="Armstrong E.E."/>
            <person name="Zych M."/>
            <person name="Ogawa Y."/>
            <person name="Stamenkovic-Radak M."/>
            <person name="Jelic M."/>
            <person name="Veselinovic M.S."/>
            <person name="Tanaskovic M."/>
            <person name="Eric P."/>
            <person name="Gao J.J."/>
            <person name="Katoh T.K."/>
            <person name="Toda M.J."/>
            <person name="Watabe H."/>
            <person name="Watada M."/>
            <person name="Davis J.S."/>
            <person name="Moyle L.C."/>
            <person name="Manoli G."/>
            <person name="Bertolini E."/>
            <person name="Kostal V."/>
            <person name="Hawley R.S."/>
            <person name="Takahashi A."/>
            <person name="Jones C.D."/>
            <person name="Price D.K."/>
            <person name="Whiteman N."/>
            <person name="Kopp A."/>
            <person name="Matute D.R."/>
            <person name="Petrov D.A."/>
        </authorList>
    </citation>
    <scope>NUCLEOTIDE SEQUENCE [LARGE SCALE GENOMIC DNA]</scope>
</reference>
<protein>
    <submittedName>
        <fullName evidence="6">Uncharacterized protein LOC108049853</fullName>
    </submittedName>
</protein>
<keyword evidence="5" id="KW-1185">Reference proteome</keyword>
<feature type="domain" description="C2H2-type" evidence="3">
    <location>
        <begin position="211"/>
        <end position="238"/>
    </location>
</feature>
<dbReference type="OMA" id="LCHCKKI"/>
<dbReference type="RefSeq" id="XP_016986682.1">
    <property type="nucleotide sequence ID" value="XM_017131193.1"/>
</dbReference>
<evidence type="ECO:0000256" key="2">
    <source>
        <dbReference type="SAM" id="MobiDB-lite"/>
    </source>
</evidence>
<dbReference type="SMART" id="SM00355">
    <property type="entry name" value="ZnF_C2H2"/>
    <property type="match status" value="2"/>
</dbReference>
<dbReference type="GeneID" id="108049853"/>
<dbReference type="InterPro" id="IPR013087">
    <property type="entry name" value="Znf_C2H2_type"/>
</dbReference>
<keyword evidence="1" id="KW-0863">Zinc-finger</keyword>
<gene>
    <name evidence="6" type="primary">LOC108049853</name>
    <name evidence="4" type="synonym">108049853</name>
</gene>
<feature type="compositionally biased region" description="Basic and acidic residues" evidence="2">
    <location>
        <begin position="118"/>
        <end position="131"/>
    </location>
</feature>
<keyword evidence="1" id="KW-0479">Metal-binding</keyword>
<proteinExistence type="predicted"/>
<feature type="region of interest" description="Disordered" evidence="2">
    <location>
        <begin position="309"/>
        <end position="330"/>
    </location>
</feature>
<evidence type="ECO:0000313" key="5">
    <source>
        <dbReference type="Proteomes" id="UP001652680"/>
    </source>
</evidence>
<feature type="compositionally biased region" description="Polar residues" evidence="2">
    <location>
        <begin position="317"/>
        <end position="327"/>
    </location>
</feature>
<evidence type="ECO:0000256" key="1">
    <source>
        <dbReference type="PROSITE-ProRule" id="PRU00042"/>
    </source>
</evidence>